<evidence type="ECO:0000313" key="2">
    <source>
        <dbReference type="EMBL" id="CAG9812137.1"/>
    </source>
</evidence>
<dbReference type="EMBL" id="OU895880">
    <property type="protein sequence ID" value="CAG9812137.1"/>
    <property type="molecule type" value="Genomic_DNA"/>
</dbReference>
<feature type="coiled-coil region" evidence="1">
    <location>
        <begin position="37"/>
        <end position="71"/>
    </location>
</feature>
<organism evidence="2 3">
    <name type="scientific">Chironomus riparius</name>
    <dbReference type="NCBI Taxonomy" id="315576"/>
    <lineage>
        <taxon>Eukaryota</taxon>
        <taxon>Metazoa</taxon>
        <taxon>Ecdysozoa</taxon>
        <taxon>Arthropoda</taxon>
        <taxon>Hexapoda</taxon>
        <taxon>Insecta</taxon>
        <taxon>Pterygota</taxon>
        <taxon>Neoptera</taxon>
        <taxon>Endopterygota</taxon>
        <taxon>Diptera</taxon>
        <taxon>Nematocera</taxon>
        <taxon>Chironomoidea</taxon>
        <taxon>Chironomidae</taxon>
        <taxon>Chironominae</taxon>
        <taxon>Chironomus</taxon>
    </lineage>
</organism>
<name>A0A9N9S855_9DIPT</name>
<protein>
    <submittedName>
        <fullName evidence="2">Uncharacterized protein</fullName>
    </submittedName>
</protein>
<keyword evidence="3" id="KW-1185">Reference proteome</keyword>
<evidence type="ECO:0000313" key="3">
    <source>
        <dbReference type="Proteomes" id="UP001153620"/>
    </source>
</evidence>
<dbReference type="Proteomes" id="UP001153620">
    <property type="component" value="Chromosome 4"/>
</dbReference>
<proteinExistence type="predicted"/>
<reference evidence="2" key="2">
    <citation type="submission" date="2022-10" db="EMBL/GenBank/DDBJ databases">
        <authorList>
            <consortium name="ENA_rothamsted_submissions"/>
            <consortium name="culmorum"/>
            <person name="King R."/>
        </authorList>
    </citation>
    <scope>NUCLEOTIDE SEQUENCE</scope>
</reference>
<dbReference type="AlphaFoldDB" id="A0A9N9S855"/>
<evidence type="ECO:0000256" key="1">
    <source>
        <dbReference type="SAM" id="Coils"/>
    </source>
</evidence>
<dbReference type="OrthoDB" id="7964316at2759"/>
<reference evidence="2" key="1">
    <citation type="submission" date="2022-01" db="EMBL/GenBank/DDBJ databases">
        <authorList>
            <person name="King R."/>
        </authorList>
    </citation>
    <scope>NUCLEOTIDE SEQUENCE</scope>
</reference>
<sequence length="347" mass="40044">MADLPSAAAQARTMNKCPALVYRCKVCRYVESDPILMKNVIEIMNELKNELKDVKNEVQVLKNELFKSNANNETPLSWSSMTKRFRENTSKSVVVVNSKDVNVKTAELKKLLKEKLKDENVEKVNTIPTSKNNGIIVVCENDMEKEKVRKAVEKNVDECVVTEPKKKNPRIKILNVELESDEEKNSDAIIEQIKRRNENIFGDFSIFQKFEHVVTVPRKNKGKRVQNKYDIICSTDPNTFKKIMEAKKIKFGFQQCNVVDGTYVPRCFRCYGFFHKAGDCDICDENENICIKWGGRNHKKAKCTAEVSCNNCTEYNKKNKNAKLDVKHSIIDFECPCYQKAFKSHFR</sequence>
<accession>A0A9N9S855</accession>
<keyword evidence="1" id="KW-0175">Coiled coil</keyword>
<gene>
    <name evidence="2" type="ORF">CHIRRI_LOCUS14942</name>
</gene>